<feature type="region of interest" description="Disordered" evidence="1">
    <location>
        <begin position="86"/>
        <end position="132"/>
    </location>
</feature>
<comment type="caution">
    <text evidence="2">The sequence shown here is derived from an EMBL/GenBank/DDBJ whole genome shotgun (WGS) entry which is preliminary data.</text>
</comment>
<feature type="compositionally biased region" description="Basic and acidic residues" evidence="1">
    <location>
        <begin position="55"/>
        <end position="73"/>
    </location>
</feature>
<dbReference type="EMBL" id="BGZK01000032">
    <property type="protein sequence ID" value="GBP08633.1"/>
    <property type="molecule type" value="Genomic_DNA"/>
</dbReference>
<organism evidence="2 3">
    <name type="scientific">Eumeta variegata</name>
    <name type="common">Bagworm moth</name>
    <name type="synonym">Eumeta japonica</name>
    <dbReference type="NCBI Taxonomy" id="151549"/>
    <lineage>
        <taxon>Eukaryota</taxon>
        <taxon>Metazoa</taxon>
        <taxon>Ecdysozoa</taxon>
        <taxon>Arthropoda</taxon>
        <taxon>Hexapoda</taxon>
        <taxon>Insecta</taxon>
        <taxon>Pterygota</taxon>
        <taxon>Neoptera</taxon>
        <taxon>Endopterygota</taxon>
        <taxon>Lepidoptera</taxon>
        <taxon>Glossata</taxon>
        <taxon>Ditrysia</taxon>
        <taxon>Tineoidea</taxon>
        <taxon>Psychidae</taxon>
        <taxon>Oiketicinae</taxon>
        <taxon>Eumeta</taxon>
    </lineage>
</organism>
<dbReference type="Proteomes" id="UP000299102">
    <property type="component" value="Unassembled WGS sequence"/>
</dbReference>
<protein>
    <submittedName>
        <fullName evidence="2">Uncharacterized protein</fullName>
    </submittedName>
</protein>
<feature type="region of interest" description="Disordered" evidence="1">
    <location>
        <begin position="46"/>
        <end position="73"/>
    </location>
</feature>
<gene>
    <name evidence="2" type="ORF">EVAR_7238_1</name>
</gene>
<dbReference type="AlphaFoldDB" id="A0A4C1T2A4"/>
<name>A0A4C1T2A4_EUMVA</name>
<keyword evidence="3" id="KW-1185">Reference proteome</keyword>
<evidence type="ECO:0000313" key="2">
    <source>
        <dbReference type="EMBL" id="GBP08633.1"/>
    </source>
</evidence>
<sequence>MYEVLHYTYLNESYRNIPEPPVEIQIRVATLQILWEDCSFQFRAKKRASHQRAAHRGDARPPRTGEDPAGGERCEGLHAALRRRRVGLQTRLSRSSRHSRARPLCPDVVPSDGRGAERIDSIDAGQVGPVIS</sequence>
<evidence type="ECO:0000256" key="1">
    <source>
        <dbReference type="SAM" id="MobiDB-lite"/>
    </source>
</evidence>
<reference evidence="2 3" key="1">
    <citation type="journal article" date="2019" name="Commun. Biol.">
        <title>The bagworm genome reveals a unique fibroin gene that provides high tensile strength.</title>
        <authorList>
            <person name="Kono N."/>
            <person name="Nakamura H."/>
            <person name="Ohtoshi R."/>
            <person name="Tomita M."/>
            <person name="Numata K."/>
            <person name="Arakawa K."/>
        </authorList>
    </citation>
    <scope>NUCLEOTIDE SEQUENCE [LARGE SCALE GENOMIC DNA]</scope>
</reference>
<proteinExistence type="predicted"/>
<evidence type="ECO:0000313" key="3">
    <source>
        <dbReference type="Proteomes" id="UP000299102"/>
    </source>
</evidence>
<accession>A0A4C1T2A4</accession>